<feature type="domain" description="MobA-like NTP transferase" evidence="15">
    <location>
        <begin position="25"/>
        <end position="154"/>
    </location>
</feature>
<dbReference type="SUPFAM" id="SSF51161">
    <property type="entry name" value="Trimeric LpxA-like enzymes"/>
    <property type="match status" value="1"/>
</dbReference>
<keyword evidence="6" id="KW-0677">Repeat</keyword>
<name>A0A8K0JS18_9TREE</name>
<evidence type="ECO:0000259" key="15">
    <source>
        <dbReference type="Pfam" id="PF12804"/>
    </source>
</evidence>
<evidence type="ECO:0000256" key="13">
    <source>
        <dbReference type="ARBA" id="ARBA00048247"/>
    </source>
</evidence>
<dbReference type="OrthoDB" id="5591543at2759"/>
<dbReference type="InterPro" id="IPR011004">
    <property type="entry name" value="Trimer_LpxA-like_sf"/>
</dbReference>
<dbReference type="InterPro" id="IPR029044">
    <property type="entry name" value="Nucleotide-diphossugar_trans"/>
</dbReference>
<evidence type="ECO:0000256" key="5">
    <source>
        <dbReference type="ARBA" id="ARBA00022723"/>
    </source>
</evidence>
<dbReference type="SUPFAM" id="SSF53448">
    <property type="entry name" value="Nucleotide-diphospho-sugar transferases"/>
    <property type="match status" value="1"/>
</dbReference>
<evidence type="ECO:0000256" key="14">
    <source>
        <dbReference type="ARBA" id="ARBA00048493"/>
    </source>
</evidence>
<evidence type="ECO:0000256" key="2">
    <source>
        <dbReference type="ARBA" id="ARBA00022490"/>
    </source>
</evidence>
<dbReference type="InterPro" id="IPR038009">
    <property type="entry name" value="GlmU_C_LbH"/>
</dbReference>
<keyword evidence="3" id="KW-0808">Transferase</keyword>
<accession>A0A8K0JS18</accession>
<evidence type="ECO:0000256" key="12">
    <source>
        <dbReference type="ARBA" id="ARBA00023316"/>
    </source>
</evidence>
<keyword evidence="17" id="KW-1185">Reference proteome</keyword>
<evidence type="ECO:0000256" key="3">
    <source>
        <dbReference type="ARBA" id="ARBA00022679"/>
    </source>
</evidence>
<comment type="catalytic activity">
    <reaction evidence="13">
        <text>alpha-D-glucosamine 1-phosphate + acetyl-CoA = N-acetyl-alpha-D-glucosamine 1-phosphate + CoA + H(+)</text>
        <dbReference type="Rhea" id="RHEA:13725"/>
        <dbReference type="ChEBI" id="CHEBI:15378"/>
        <dbReference type="ChEBI" id="CHEBI:57287"/>
        <dbReference type="ChEBI" id="CHEBI:57288"/>
        <dbReference type="ChEBI" id="CHEBI:57776"/>
        <dbReference type="ChEBI" id="CHEBI:58516"/>
        <dbReference type="EC" id="2.3.1.157"/>
    </reaction>
</comment>
<dbReference type="GO" id="GO:0003977">
    <property type="term" value="F:UDP-N-acetylglucosamine diphosphorylase activity"/>
    <property type="evidence" value="ECO:0007669"/>
    <property type="project" value="UniProtKB-EC"/>
</dbReference>
<evidence type="ECO:0000256" key="11">
    <source>
        <dbReference type="ARBA" id="ARBA00023315"/>
    </source>
</evidence>
<dbReference type="InterPro" id="IPR050065">
    <property type="entry name" value="GlmU-like"/>
</dbReference>
<comment type="cofactor">
    <cofactor evidence="1">
        <name>Mg(2+)</name>
        <dbReference type="ChEBI" id="CHEBI:18420"/>
    </cofactor>
</comment>
<dbReference type="GO" id="GO:0006048">
    <property type="term" value="P:UDP-N-acetylglucosamine biosynthetic process"/>
    <property type="evidence" value="ECO:0007669"/>
    <property type="project" value="InterPro"/>
</dbReference>
<comment type="catalytic activity">
    <reaction evidence="14">
        <text>N-acetyl-alpha-D-glucosamine 1-phosphate + UTP + H(+) = UDP-N-acetyl-alpha-D-glucosamine + diphosphate</text>
        <dbReference type="Rhea" id="RHEA:13509"/>
        <dbReference type="ChEBI" id="CHEBI:15378"/>
        <dbReference type="ChEBI" id="CHEBI:33019"/>
        <dbReference type="ChEBI" id="CHEBI:46398"/>
        <dbReference type="ChEBI" id="CHEBI:57705"/>
        <dbReference type="ChEBI" id="CHEBI:57776"/>
        <dbReference type="EC" id="2.7.7.23"/>
    </reaction>
</comment>
<keyword evidence="2" id="KW-0963">Cytoplasm</keyword>
<proteinExistence type="inferred from homology"/>
<dbReference type="GO" id="GO:0071555">
    <property type="term" value="P:cell wall organization"/>
    <property type="evidence" value="ECO:0007669"/>
    <property type="project" value="UniProtKB-KW"/>
</dbReference>
<evidence type="ECO:0000256" key="9">
    <source>
        <dbReference type="ARBA" id="ARBA00022984"/>
    </source>
</evidence>
<dbReference type="AlphaFoldDB" id="A0A8K0JS18"/>
<evidence type="ECO:0000313" key="17">
    <source>
        <dbReference type="Proteomes" id="UP000812966"/>
    </source>
</evidence>
<evidence type="ECO:0000256" key="6">
    <source>
        <dbReference type="ARBA" id="ARBA00022737"/>
    </source>
</evidence>
<dbReference type="EMBL" id="JABELV010000012">
    <property type="protein sequence ID" value="KAG7571070.1"/>
    <property type="molecule type" value="Genomic_DNA"/>
</dbReference>
<dbReference type="HAMAP" id="MF_01631">
    <property type="entry name" value="GlmU"/>
    <property type="match status" value="1"/>
</dbReference>
<evidence type="ECO:0000313" key="16">
    <source>
        <dbReference type="EMBL" id="KAG7571070.1"/>
    </source>
</evidence>
<evidence type="ECO:0000256" key="1">
    <source>
        <dbReference type="ARBA" id="ARBA00001946"/>
    </source>
</evidence>
<keyword evidence="7" id="KW-0460">Magnesium</keyword>
<keyword evidence="9" id="KW-0573">Peptidoglycan synthesis</keyword>
<evidence type="ECO:0000256" key="10">
    <source>
        <dbReference type="ARBA" id="ARBA00023268"/>
    </source>
</evidence>
<keyword evidence="10" id="KW-0511">Multifunctional enzyme</keyword>
<gene>
    <name evidence="16" type="ORF">FFLO_01034</name>
</gene>
<keyword evidence="8" id="KW-0133">Cell shape</keyword>
<evidence type="ECO:0000256" key="8">
    <source>
        <dbReference type="ARBA" id="ARBA00022960"/>
    </source>
</evidence>
<keyword evidence="12" id="KW-0961">Cell wall biogenesis/degradation</keyword>
<dbReference type="GO" id="GO:0008360">
    <property type="term" value="P:regulation of cell shape"/>
    <property type="evidence" value="ECO:0007669"/>
    <property type="project" value="UniProtKB-KW"/>
</dbReference>
<dbReference type="Gene3D" id="3.90.550.10">
    <property type="entry name" value="Spore Coat Polysaccharide Biosynthesis Protein SpsA, Chain A"/>
    <property type="match status" value="1"/>
</dbReference>
<dbReference type="GO" id="GO:0000287">
    <property type="term" value="F:magnesium ion binding"/>
    <property type="evidence" value="ECO:0007669"/>
    <property type="project" value="InterPro"/>
</dbReference>
<keyword evidence="11" id="KW-0012">Acyltransferase</keyword>
<organism evidence="16 17">
    <name type="scientific">Filobasidium floriforme</name>
    <dbReference type="NCBI Taxonomy" id="5210"/>
    <lineage>
        <taxon>Eukaryota</taxon>
        <taxon>Fungi</taxon>
        <taxon>Dikarya</taxon>
        <taxon>Basidiomycota</taxon>
        <taxon>Agaricomycotina</taxon>
        <taxon>Tremellomycetes</taxon>
        <taxon>Filobasidiales</taxon>
        <taxon>Filobasidiaceae</taxon>
        <taxon>Filobasidium</taxon>
    </lineage>
</organism>
<dbReference type="InterPro" id="IPR005882">
    <property type="entry name" value="Bifunctional_GlmU"/>
</dbReference>
<comment type="caution">
    <text evidence="16">The sequence shown here is derived from an EMBL/GenBank/DDBJ whole genome shotgun (WGS) entry which is preliminary data.</text>
</comment>
<dbReference type="GO" id="GO:0005737">
    <property type="term" value="C:cytoplasm"/>
    <property type="evidence" value="ECO:0007669"/>
    <property type="project" value="InterPro"/>
</dbReference>
<dbReference type="PANTHER" id="PTHR43584">
    <property type="entry name" value="NUCLEOTIDYL TRANSFERASE"/>
    <property type="match status" value="1"/>
</dbReference>
<dbReference type="GO" id="GO:0019134">
    <property type="term" value="F:glucosamine-1-phosphate N-acetyltransferase activity"/>
    <property type="evidence" value="ECO:0007669"/>
    <property type="project" value="UniProtKB-EC"/>
</dbReference>
<dbReference type="GO" id="GO:0000902">
    <property type="term" value="P:cell morphogenesis"/>
    <property type="evidence" value="ECO:0007669"/>
    <property type="project" value="InterPro"/>
</dbReference>
<dbReference type="Proteomes" id="UP000812966">
    <property type="component" value="Unassembled WGS sequence"/>
</dbReference>
<dbReference type="Pfam" id="PF12804">
    <property type="entry name" value="NTP_transf_3"/>
    <property type="match status" value="1"/>
</dbReference>
<dbReference type="InterPro" id="IPR025877">
    <property type="entry name" value="MobA-like_NTP_Trfase"/>
</dbReference>
<dbReference type="PANTHER" id="PTHR43584:SF3">
    <property type="entry name" value="BIFUNCTIONAL PROTEIN GLMU"/>
    <property type="match status" value="1"/>
</dbReference>
<protein>
    <recommendedName>
        <fullName evidence="15">MobA-like NTP transferase domain-containing protein</fullName>
    </recommendedName>
</protein>
<dbReference type="Gene3D" id="2.160.10.10">
    <property type="entry name" value="Hexapeptide repeat proteins"/>
    <property type="match status" value="1"/>
</dbReference>
<evidence type="ECO:0000256" key="4">
    <source>
        <dbReference type="ARBA" id="ARBA00022695"/>
    </source>
</evidence>
<keyword evidence="4" id="KW-0548">Nucleotidyltransferase</keyword>
<keyword evidence="5" id="KW-0479">Metal-binding</keyword>
<sequence>MKDRSHPDTTGATTCPDQAKSSVAAIIIATDHGERMCSAKPKVLHECAGLPLIAHAVRLAVHVGASHLVFIVSPLTLAPIRAAMQVIFPEVPVIYAVQEEQQGAWDAARVGLPAVPQQVQQVVILHGDMPLLQQSDLAVLKEAATYAPLALLTARLDGSTGFDRIVRDERGQVQHIAGQHVATNEQLSVKEVETAVYWAEVNFLHQAFTDIDDDVSKSKPALINIVELARTTGTVQSVQVAEVQNLRTINDRVDLGEVEGIMRDRLVRKHQAAGVTFLDPKRVYIGMDVTLAEDVTVGLGVALHGITTVCRNVTILGPTVIIGCQIEENVHVSAFSHLQDSRVAQHAVIGPYARVRADSSVGSRAFVGNFVELKNAVLAENAKVGHLSYVGDANLGCRANIGGGTITCNYDSVNKHRTTIGEGAFVGSNNTLVAPLALGDRCFTAAGSTITEDVPSEALAFGRARQSTVEGRGKVLRERLAHEQAGGRVK</sequence>
<dbReference type="NCBIfam" id="TIGR01173">
    <property type="entry name" value="glmU"/>
    <property type="match status" value="1"/>
</dbReference>
<reference evidence="16" key="1">
    <citation type="submission" date="2020-04" db="EMBL/GenBank/DDBJ databases">
        <title>Analysis of mating type loci in Filobasidium floriforme.</title>
        <authorList>
            <person name="Nowrousian M."/>
        </authorList>
    </citation>
    <scope>NUCLEOTIDE SEQUENCE</scope>
    <source>
        <strain evidence="16">CBS 6242</strain>
    </source>
</reference>
<dbReference type="CDD" id="cd03353">
    <property type="entry name" value="LbH_GlmU_C"/>
    <property type="match status" value="1"/>
</dbReference>
<evidence type="ECO:0000256" key="7">
    <source>
        <dbReference type="ARBA" id="ARBA00022842"/>
    </source>
</evidence>